<evidence type="ECO:0000256" key="2">
    <source>
        <dbReference type="ARBA" id="ARBA00022475"/>
    </source>
</evidence>
<feature type="transmembrane region" description="Helical" evidence="6">
    <location>
        <begin position="359"/>
        <end position="381"/>
    </location>
</feature>
<comment type="subcellular location">
    <subcellularLocation>
        <location evidence="1">Cell membrane</location>
        <topology evidence="1">Multi-pass membrane protein</topology>
    </subcellularLocation>
</comment>
<dbReference type="SUPFAM" id="SSF103473">
    <property type="entry name" value="MFS general substrate transporter"/>
    <property type="match status" value="1"/>
</dbReference>
<feature type="transmembrane region" description="Helical" evidence="6">
    <location>
        <begin position="134"/>
        <end position="156"/>
    </location>
</feature>
<dbReference type="InterPro" id="IPR011701">
    <property type="entry name" value="MFS"/>
</dbReference>
<feature type="transmembrane region" description="Helical" evidence="6">
    <location>
        <begin position="274"/>
        <end position="294"/>
    </location>
</feature>
<name>A0A0X1KHZ8_9EURY</name>
<sequence>MKRTLYRLHMLTSSLRIVGDAIESVALPWSLLDTTGSLLSIGGFALFTHLPWVILPPILGRTLDRTVKKVRLAFLALILQALLAVLIVPLSSNVPAFYLIVSGISALDILHRYYGLSLVASMTLDESELQGLNAALATVGSGVSLVAFPLAGFLAYRFGIRAMFLDAVLLLLGALTLLPYLNVEVKREGTEEAREEKRLQISRRLVVGILASVLLFNFAIGSFRIFVFASLRELTEGKVLYGLLQSLTTVGSLVAVVGLTYLARKRLAGLKRPLILGMLLQSIALLIVGVPAVIALFPAVFILGFGGELLNVSFNSLMQKFIPLESLGTVRGIFDALATLVIPLSQLVFAWLLEDGLKVTHLSSAAAVLAVISAFILGEFLNRITSSA</sequence>
<feature type="transmembrane region" description="Helical" evidence="6">
    <location>
        <begin position="96"/>
        <end position="114"/>
    </location>
</feature>
<evidence type="ECO:0000256" key="5">
    <source>
        <dbReference type="ARBA" id="ARBA00023136"/>
    </source>
</evidence>
<dbReference type="GO" id="GO:0005886">
    <property type="term" value="C:plasma membrane"/>
    <property type="evidence" value="ECO:0007669"/>
    <property type="project" value="UniProtKB-SubCell"/>
</dbReference>
<feature type="transmembrane region" description="Helical" evidence="6">
    <location>
        <begin position="162"/>
        <end position="183"/>
    </location>
</feature>
<evidence type="ECO:0000256" key="4">
    <source>
        <dbReference type="ARBA" id="ARBA00022989"/>
    </source>
</evidence>
<evidence type="ECO:0000256" key="3">
    <source>
        <dbReference type="ARBA" id="ARBA00022692"/>
    </source>
</evidence>
<dbReference type="GeneID" id="27134195"/>
<keyword evidence="5 6" id="KW-0472">Membrane</keyword>
<dbReference type="GO" id="GO:0022857">
    <property type="term" value="F:transmembrane transporter activity"/>
    <property type="evidence" value="ECO:0007669"/>
    <property type="project" value="InterPro"/>
</dbReference>
<proteinExistence type="predicted"/>
<dbReference type="InterPro" id="IPR036259">
    <property type="entry name" value="MFS_trans_sf"/>
</dbReference>
<keyword evidence="2" id="KW-1003">Cell membrane</keyword>
<keyword evidence="3 6" id="KW-0812">Transmembrane</keyword>
<dbReference type="PANTHER" id="PTHR23513">
    <property type="entry name" value="INTEGRAL MEMBRANE EFFLUX PROTEIN-RELATED"/>
    <property type="match status" value="1"/>
</dbReference>
<dbReference type="Proteomes" id="UP000062043">
    <property type="component" value="Chromosome"/>
</dbReference>
<feature type="transmembrane region" description="Helical" evidence="6">
    <location>
        <begin position="239"/>
        <end position="262"/>
    </location>
</feature>
<reference evidence="7 8" key="1">
    <citation type="submission" date="2014-01" db="EMBL/GenBank/DDBJ databases">
        <title>Genome sequencing of Thermococcus guaymasensis.</title>
        <authorList>
            <person name="Zhang X."/>
            <person name="Alvare G."/>
            <person name="Fristensky B."/>
            <person name="Chen L."/>
            <person name="Suen T."/>
            <person name="Chen Q."/>
            <person name="Ma K."/>
        </authorList>
    </citation>
    <scope>NUCLEOTIDE SEQUENCE [LARGE SCALE GENOMIC DNA]</scope>
    <source>
        <strain evidence="7 8">DSM 11113</strain>
    </source>
</reference>
<dbReference type="EMBL" id="CP007140">
    <property type="protein sequence ID" value="AJC70887.1"/>
    <property type="molecule type" value="Genomic_DNA"/>
</dbReference>
<evidence type="ECO:0000256" key="6">
    <source>
        <dbReference type="SAM" id="Phobius"/>
    </source>
</evidence>
<dbReference type="Pfam" id="PF07690">
    <property type="entry name" value="MFS_1"/>
    <property type="match status" value="1"/>
</dbReference>
<dbReference type="STRING" id="1432656.X802_00765"/>
<feature type="transmembrane region" description="Helical" evidence="6">
    <location>
        <begin position="38"/>
        <end position="60"/>
    </location>
</feature>
<dbReference type="PANTHER" id="PTHR23513:SF6">
    <property type="entry name" value="MAJOR FACILITATOR SUPERFAMILY ASSOCIATED DOMAIN-CONTAINING PROTEIN"/>
    <property type="match status" value="1"/>
</dbReference>
<evidence type="ECO:0000313" key="7">
    <source>
        <dbReference type="EMBL" id="AJC70887.1"/>
    </source>
</evidence>
<dbReference type="Gene3D" id="1.20.1250.20">
    <property type="entry name" value="MFS general substrate transporter like domains"/>
    <property type="match status" value="1"/>
</dbReference>
<evidence type="ECO:0000256" key="1">
    <source>
        <dbReference type="ARBA" id="ARBA00004651"/>
    </source>
</evidence>
<organism evidence="7 8">
    <name type="scientific">Thermococcus guaymasensis DSM 11113</name>
    <dbReference type="NCBI Taxonomy" id="1432656"/>
    <lineage>
        <taxon>Archaea</taxon>
        <taxon>Methanobacteriati</taxon>
        <taxon>Methanobacteriota</taxon>
        <taxon>Thermococci</taxon>
        <taxon>Thermococcales</taxon>
        <taxon>Thermococcaceae</taxon>
        <taxon>Thermococcus</taxon>
    </lineage>
</organism>
<dbReference type="RefSeq" id="WP_062370150.1">
    <property type="nucleotide sequence ID" value="NZ_CP007140.1"/>
</dbReference>
<protein>
    <submittedName>
        <fullName evidence="7">Permease</fullName>
    </submittedName>
</protein>
<feature type="transmembrane region" description="Helical" evidence="6">
    <location>
        <begin position="72"/>
        <end position="90"/>
    </location>
</feature>
<feature type="transmembrane region" description="Helical" evidence="6">
    <location>
        <begin position="204"/>
        <end position="227"/>
    </location>
</feature>
<dbReference type="KEGG" id="tgy:X802_00765"/>
<accession>A0A0X1KHZ8</accession>
<dbReference type="PATRIC" id="fig|1432656.3.peg.151"/>
<dbReference type="AlphaFoldDB" id="A0A0X1KHZ8"/>
<keyword evidence="8" id="KW-1185">Reference proteome</keyword>
<evidence type="ECO:0000313" key="8">
    <source>
        <dbReference type="Proteomes" id="UP000062043"/>
    </source>
</evidence>
<gene>
    <name evidence="7" type="ORF">X802_00765</name>
</gene>
<keyword evidence="4 6" id="KW-1133">Transmembrane helix</keyword>
<dbReference type="OrthoDB" id="86319at2157"/>